<dbReference type="PANTHER" id="PTHR46497">
    <property type="entry name" value="THIOREDOXIN DOMAIN-CONTAINING PROTEIN 11"/>
    <property type="match status" value="1"/>
</dbReference>
<dbReference type="EnsemblMetazoa" id="MESCA004552-RA">
    <property type="protein sequence ID" value="MESCA004552-PA"/>
    <property type="gene ID" value="MESCA004552"/>
</dbReference>
<sequence>MSSLRIKFGKDPKLDTIKPKEVYFGYAVSLLERKTLRKMFWKFSREWFCLFAFIITTIASLQSRYSKQNNVFPVRLFPISVDEWPNGALSAVQAKIVANEISVIFFYAPWCVDSHFAKETFIQVKKVYSPDIYFGAVNCWHFSGECRSVYPKVVRFPIIVAYYSHGLALQFKGDLNFHSLGTFIEKLIKPVERITTSQELFNIKMSNDFVVLACLKRSTFHMKFIFKRL</sequence>
<keyword evidence="1" id="KW-0812">Transmembrane</keyword>
<dbReference type="OMA" id="WCERSIN"/>
<dbReference type="InterPro" id="IPR052792">
    <property type="entry name" value="Thioredoxin_dom-contain_11"/>
</dbReference>
<evidence type="ECO:0000313" key="2">
    <source>
        <dbReference type="EnsemblMetazoa" id="MESCA004552-PA"/>
    </source>
</evidence>
<protein>
    <recommendedName>
        <fullName evidence="4">Thioredoxin domain-containing protein</fullName>
    </recommendedName>
</protein>
<evidence type="ECO:0008006" key="4">
    <source>
        <dbReference type="Google" id="ProtNLM"/>
    </source>
</evidence>
<reference evidence="2" key="2">
    <citation type="submission" date="2015-06" db="UniProtKB">
        <authorList>
            <consortium name="EnsemblMetazoa"/>
        </authorList>
    </citation>
    <scope>IDENTIFICATION</scope>
</reference>
<evidence type="ECO:0000313" key="3">
    <source>
        <dbReference type="Proteomes" id="UP000015102"/>
    </source>
</evidence>
<keyword evidence="1" id="KW-0472">Membrane</keyword>
<dbReference type="SUPFAM" id="SSF52833">
    <property type="entry name" value="Thioredoxin-like"/>
    <property type="match status" value="1"/>
</dbReference>
<organism evidence="2 3">
    <name type="scientific">Megaselia scalaris</name>
    <name type="common">Humpbacked fly</name>
    <name type="synonym">Phora scalaris</name>
    <dbReference type="NCBI Taxonomy" id="36166"/>
    <lineage>
        <taxon>Eukaryota</taxon>
        <taxon>Metazoa</taxon>
        <taxon>Ecdysozoa</taxon>
        <taxon>Arthropoda</taxon>
        <taxon>Hexapoda</taxon>
        <taxon>Insecta</taxon>
        <taxon>Pterygota</taxon>
        <taxon>Neoptera</taxon>
        <taxon>Endopterygota</taxon>
        <taxon>Diptera</taxon>
        <taxon>Brachycera</taxon>
        <taxon>Muscomorpha</taxon>
        <taxon>Platypezoidea</taxon>
        <taxon>Phoridae</taxon>
        <taxon>Megaseliini</taxon>
        <taxon>Megaselia</taxon>
    </lineage>
</organism>
<keyword evidence="1" id="KW-1133">Transmembrane helix</keyword>
<dbReference type="Gene3D" id="3.40.30.10">
    <property type="entry name" value="Glutaredoxin"/>
    <property type="match status" value="1"/>
</dbReference>
<dbReference type="AlphaFoldDB" id="T1GLY6"/>
<evidence type="ECO:0000256" key="1">
    <source>
        <dbReference type="SAM" id="Phobius"/>
    </source>
</evidence>
<feature type="transmembrane region" description="Helical" evidence="1">
    <location>
        <begin position="47"/>
        <end position="65"/>
    </location>
</feature>
<reference evidence="3" key="1">
    <citation type="submission" date="2013-02" db="EMBL/GenBank/DDBJ databases">
        <authorList>
            <person name="Hughes D."/>
        </authorList>
    </citation>
    <scope>NUCLEOTIDE SEQUENCE</scope>
    <source>
        <strain>Durham</strain>
        <strain evidence="3">NC isolate 2 -- Noor lab</strain>
    </source>
</reference>
<proteinExistence type="predicted"/>
<accession>T1GLY6</accession>
<name>T1GLY6_MEGSC</name>
<dbReference type="EMBL" id="CAQQ02178154">
    <property type="status" value="NOT_ANNOTATED_CDS"/>
    <property type="molecule type" value="Genomic_DNA"/>
</dbReference>
<dbReference type="HOGENOM" id="CLU_1210993_0_0_1"/>
<keyword evidence="3" id="KW-1185">Reference proteome</keyword>
<dbReference type="Proteomes" id="UP000015102">
    <property type="component" value="Unassembled WGS sequence"/>
</dbReference>
<dbReference type="STRING" id="36166.T1GLY6"/>
<dbReference type="PANTHER" id="PTHR46497:SF1">
    <property type="entry name" value="THIOREDOXIN DOMAIN-CONTAINING PROTEIN 11"/>
    <property type="match status" value="1"/>
</dbReference>
<dbReference type="InterPro" id="IPR036249">
    <property type="entry name" value="Thioredoxin-like_sf"/>
</dbReference>